<dbReference type="Pfam" id="PF22638">
    <property type="entry name" value="FlgK_D1"/>
    <property type="match status" value="1"/>
</dbReference>
<feature type="domain" description="Flagellar hook-associated protein FlgK helical" evidence="9">
    <location>
        <begin position="92"/>
        <end position="324"/>
    </location>
</feature>
<organism evidence="10 11">
    <name type="scientific">Candidatus Defluviicoccus seviourii</name>
    <dbReference type="NCBI Taxonomy" id="2565273"/>
    <lineage>
        <taxon>Bacteria</taxon>
        <taxon>Pseudomonadati</taxon>
        <taxon>Pseudomonadota</taxon>
        <taxon>Alphaproteobacteria</taxon>
        <taxon>Rhodospirillales</taxon>
        <taxon>Rhodospirillaceae</taxon>
        <taxon>Defluviicoccus</taxon>
    </lineage>
</organism>
<keyword evidence="11" id="KW-1185">Reference proteome</keyword>
<dbReference type="InterPro" id="IPR002371">
    <property type="entry name" value="FlgK"/>
</dbReference>
<feature type="domain" description="Flagellar basal-body/hook protein C-terminal" evidence="8">
    <location>
        <begin position="585"/>
        <end position="620"/>
    </location>
</feature>
<dbReference type="GO" id="GO:0005576">
    <property type="term" value="C:extracellular region"/>
    <property type="evidence" value="ECO:0007669"/>
    <property type="project" value="UniProtKB-SubCell"/>
</dbReference>
<evidence type="ECO:0000259" key="8">
    <source>
        <dbReference type="Pfam" id="PF06429"/>
    </source>
</evidence>
<dbReference type="EMBL" id="UXAT02000012">
    <property type="protein sequence ID" value="VUX46159.1"/>
    <property type="molecule type" value="Genomic_DNA"/>
</dbReference>
<evidence type="ECO:0000313" key="10">
    <source>
        <dbReference type="EMBL" id="VUX46159.1"/>
    </source>
</evidence>
<dbReference type="InterPro" id="IPR010930">
    <property type="entry name" value="Flg_bb/hook_C_dom"/>
</dbReference>
<dbReference type="GO" id="GO:0005198">
    <property type="term" value="F:structural molecule activity"/>
    <property type="evidence" value="ECO:0007669"/>
    <property type="project" value="InterPro"/>
</dbReference>
<comment type="subcellular location">
    <subcellularLocation>
        <location evidence="1">Bacterial flagellum basal body</location>
    </subcellularLocation>
    <subcellularLocation>
        <location evidence="2">Secreted</location>
    </subcellularLocation>
</comment>
<dbReference type="PRINTS" id="PR01005">
    <property type="entry name" value="FLGHOOKAP1"/>
</dbReference>
<dbReference type="NCBIfam" id="TIGR02492">
    <property type="entry name" value="flgK_ends"/>
    <property type="match status" value="1"/>
</dbReference>
<evidence type="ECO:0000259" key="9">
    <source>
        <dbReference type="Pfam" id="PF22638"/>
    </source>
</evidence>
<gene>
    <name evidence="10" type="ORF">DF3PA_20059</name>
</gene>
<dbReference type="InterPro" id="IPR053927">
    <property type="entry name" value="FlgK_helical"/>
</dbReference>
<keyword evidence="5" id="KW-0964">Secreted</keyword>
<dbReference type="SUPFAM" id="SSF64518">
    <property type="entry name" value="Phase 1 flagellin"/>
    <property type="match status" value="1"/>
</dbReference>
<dbReference type="GO" id="GO:0044780">
    <property type="term" value="P:bacterial-type flagellum assembly"/>
    <property type="evidence" value="ECO:0007669"/>
    <property type="project" value="InterPro"/>
</dbReference>
<protein>
    <recommendedName>
        <fullName evidence="4">Flagellar hook-associated protein 1</fullName>
    </recommendedName>
</protein>
<reference evidence="10" key="1">
    <citation type="submission" date="2018-11" db="EMBL/GenBank/DDBJ databases">
        <authorList>
            <person name="Onetto C."/>
        </authorList>
    </citation>
    <scope>NUCLEOTIDE SEQUENCE [LARGE SCALE GENOMIC DNA]</scope>
</reference>
<sequence length="624" mass="65027">MLGDLFAALRTSQSGLIANQRALSTVAQNIANVNTPGYSRKEPTLEQRVVDGNGAGVDLTQLKRTVDEGLLKTIRLETASLQEASVRQDYLGRVQTLFGSPESDTSLAHTITEFQDSLESLALEPNSALNQRAVVRSADDLAIRFRELTGALQSLRQEADQEIGTAVREVNDLLTTIADLNDKITRNGYAGQDTSSLQDQRDQSLDQLAGLMDIRVFRRASGEAVVFTASGRTLVDGTANGLSHGIANQLSAGASATGGGVDGIYIGEATAENDISGEIRAGRLAGLIGLRDTTLPDLAANLDTLAGGLAQTVNQIHNRGLAFPGLDAVTGSRTFADPANQAITFQGTSDTRLVVFDGNGNQVGTTTMRTLLGGATGTIADVQTSLDAWLRGQGHGTASLDADGRLEIELADGRTIGFRDEAQVNTPGAAAADAAIGFDSDGDTAVDESHTGFAAFFGLNDLFAADVALGSAGSAESLSVRADLLSAPEGLSRGTVQWDPTRSLTGAYLVSSGDGSGARALATAVGEGTAFAASGELPQVTTGFADYAGMVIAHTASETAASESATARQEELVETLKQKSDSLRGVNLDQELADLMLYEQAYSAAARVMSVMQEMFDALERSAP</sequence>
<keyword evidence="10" id="KW-0966">Cell projection</keyword>
<evidence type="ECO:0000256" key="1">
    <source>
        <dbReference type="ARBA" id="ARBA00004117"/>
    </source>
</evidence>
<evidence type="ECO:0000256" key="6">
    <source>
        <dbReference type="ARBA" id="ARBA00023143"/>
    </source>
</evidence>
<dbReference type="PANTHER" id="PTHR30033:SF1">
    <property type="entry name" value="FLAGELLAR HOOK-ASSOCIATED PROTEIN 1"/>
    <property type="match status" value="1"/>
</dbReference>
<accession>A0A564WDD7</accession>
<comment type="caution">
    <text evidence="10">The sequence shown here is derived from an EMBL/GenBank/DDBJ whole genome shotgun (WGS) entry which is preliminary data.</text>
</comment>
<dbReference type="Pfam" id="PF00460">
    <property type="entry name" value="Flg_bb_rod"/>
    <property type="match status" value="1"/>
</dbReference>
<evidence type="ECO:0000256" key="5">
    <source>
        <dbReference type="ARBA" id="ARBA00022525"/>
    </source>
</evidence>
<keyword evidence="6" id="KW-0975">Bacterial flagellum</keyword>
<dbReference type="InterPro" id="IPR001444">
    <property type="entry name" value="Flag_bb_rod_N"/>
</dbReference>
<dbReference type="GO" id="GO:0009424">
    <property type="term" value="C:bacterial-type flagellum hook"/>
    <property type="evidence" value="ECO:0007669"/>
    <property type="project" value="InterPro"/>
</dbReference>
<evidence type="ECO:0000256" key="4">
    <source>
        <dbReference type="ARBA" id="ARBA00016244"/>
    </source>
</evidence>
<name>A0A564WDD7_9PROT</name>
<feature type="domain" description="Flagellar basal body rod protein N-terminal" evidence="7">
    <location>
        <begin position="9"/>
        <end position="38"/>
    </location>
</feature>
<keyword evidence="10" id="KW-0282">Flagellum</keyword>
<dbReference type="Pfam" id="PF06429">
    <property type="entry name" value="Flg_bbr_C"/>
    <property type="match status" value="1"/>
</dbReference>
<dbReference type="GO" id="GO:0009425">
    <property type="term" value="C:bacterial-type flagellum basal body"/>
    <property type="evidence" value="ECO:0007669"/>
    <property type="project" value="UniProtKB-SubCell"/>
</dbReference>
<keyword evidence="10" id="KW-0969">Cilium</keyword>
<evidence type="ECO:0000313" key="11">
    <source>
        <dbReference type="Proteomes" id="UP000326641"/>
    </source>
</evidence>
<dbReference type="Proteomes" id="UP000326641">
    <property type="component" value="Unassembled WGS sequence"/>
</dbReference>
<evidence type="ECO:0000256" key="3">
    <source>
        <dbReference type="ARBA" id="ARBA00009677"/>
    </source>
</evidence>
<dbReference type="PANTHER" id="PTHR30033">
    <property type="entry name" value="FLAGELLAR HOOK-ASSOCIATED PROTEIN 1"/>
    <property type="match status" value="1"/>
</dbReference>
<comment type="similarity">
    <text evidence="3">Belongs to the flagella basal body rod proteins family.</text>
</comment>
<dbReference type="AlphaFoldDB" id="A0A564WDD7"/>
<evidence type="ECO:0000256" key="2">
    <source>
        <dbReference type="ARBA" id="ARBA00004613"/>
    </source>
</evidence>
<evidence type="ECO:0000259" key="7">
    <source>
        <dbReference type="Pfam" id="PF00460"/>
    </source>
</evidence>
<proteinExistence type="inferred from homology"/>